<comment type="caution">
    <text evidence="2">The sequence shown here is derived from an EMBL/GenBank/DDBJ whole genome shotgun (WGS) entry which is preliminary data.</text>
</comment>
<sequence>MKSKKYWLTMSDNHSVYLRKWEDVETPTAIVQIAHGMAEHIERYHGLAQFLNNHQIIVYGNDHRGHGETGNRANTQGFLGKRNGFDRTAQDLKEITSFIRNEQPDLPIFLLGHSMGSFLSRRYLSFADRELSGAIFIGTSYQPPLLLHMGKFLARLNIAIQGKKTPATFLNKLTFANYNKKTEANTAFDWLSSDKEIVKNYIEDPYCGFLPSNQFFYDLYEGIGKIQDNRYAEAIDKELPLLFLTGDQDPVSQYSQGMLKAVHFYRKVGLENITYHIFKDKRHELLNEKNKQEIYQYIFTWIKEHITCMETTKSL</sequence>
<dbReference type="OrthoDB" id="9806902at2"/>
<dbReference type="PANTHER" id="PTHR11614">
    <property type="entry name" value="PHOSPHOLIPASE-RELATED"/>
    <property type="match status" value="1"/>
</dbReference>
<feature type="domain" description="Serine aminopeptidase S33" evidence="1">
    <location>
        <begin position="26"/>
        <end position="290"/>
    </location>
</feature>
<protein>
    <submittedName>
        <fullName evidence="2">Alpha/beta hydrolase</fullName>
    </submittedName>
</protein>
<dbReference type="InterPro" id="IPR051044">
    <property type="entry name" value="MAG_DAG_Lipase"/>
</dbReference>
<dbReference type="InterPro" id="IPR022742">
    <property type="entry name" value="Hydrolase_4"/>
</dbReference>
<dbReference type="Proteomes" id="UP000245624">
    <property type="component" value="Unassembled WGS sequence"/>
</dbReference>
<reference evidence="2 3" key="1">
    <citation type="submission" date="2018-05" db="EMBL/GenBank/DDBJ databases">
        <title>Genomic analysis of Gracilibacillus dipsosauri DD1 reveals novel features of a salt-tolerant amylase.</title>
        <authorList>
            <person name="Deutch C.E."/>
            <person name="Yang S."/>
        </authorList>
    </citation>
    <scope>NUCLEOTIDE SEQUENCE [LARGE SCALE GENOMIC DNA]</scope>
    <source>
        <strain evidence="2 3">DD1</strain>
    </source>
</reference>
<evidence type="ECO:0000313" key="3">
    <source>
        <dbReference type="Proteomes" id="UP000245624"/>
    </source>
</evidence>
<dbReference type="AlphaFoldDB" id="A0A317L194"/>
<gene>
    <name evidence="2" type="ORF">DLJ74_04415</name>
</gene>
<evidence type="ECO:0000259" key="1">
    <source>
        <dbReference type="Pfam" id="PF12146"/>
    </source>
</evidence>
<dbReference type="Gene3D" id="3.40.50.1820">
    <property type="entry name" value="alpha/beta hydrolase"/>
    <property type="match status" value="1"/>
</dbReference>
<organism evidence="2 3">
    <name type="scientific">Gracilibacillus dipsosauri</name>
    <dbReference type="NCBI Taxonomy" id="178340"/>
    <lineage>
        <taxon>Bacteria</taxon>
        <taxon>Bacillati</taxon>
        <taxon>Bacillota</taxon>
        <taxon>Bacilli</taxon>
        <taxon>Bacillales</taxon>
        <taxon>Bacillaceae</taxon>
        <taxon>Gracilibacillus</taxon>
    </lineage>
</organism>
<dbReference type="GO" id="GO:0016787">
    <property type="term" value="F:hydrolase activity"/>
    <property type="evidence" value="ECO:0007669"/>
    <property type="project" value="UniProtKB-KW"/>
</dbReference>
<dbReference type="SUPFAM" id="SSF53474">
    <property type="entry name" value="alpha/beta-Hydrolases"/>
    <property type="match status" value="1"/>
</dbReference>
<dbReference type="InterPro" id="IPR029058">
    <property type="entry name" value="AB_hydrolase_fold"/>
</dbReference>
<accession>A0A317L194</accession>
<dbReference type="EMBL" id="QGTD01000005">
    <property type="protein sequence ID" value="PWU69236.1"/>
    <property type="molecule type" value="Genomic_DNA"/>
</dbReference>
<keyword evidence="3" id="KW-1185">Reference proteome</keyword>
<keyword evidence="2" id="KW-0378">Hydrolase</keyword>
<dbReference type="Pfam" id="PF12146">
    <property type="entry name" value="Hydrolase_4"/>
    <property type="match status" value="1"/>
</dbReference>
<proteinExistence type="predicted"/>
<evidence type="ECO:0000313" key="2">
    <source>
        <dbReference type="EMBL" id="PWU69236.1"/>
    </source>
</evidence>
<name>A0A317L194_9BACI</name>
<dbReference type="RefSeq" id="WP_109983515.1">
    <property type="nucleotide sequence ID" value="NZ_JAJUIE010000134.1"/>
</dbReference>